<dbReference type="EMBL" id="KV426227">
    <property type="protein sequence ID" value="KZV84389.1"/>
    <property type="molecule type" value="Genomic_DNA"/>
</dbReference>
<sequence>MLLELNYYRLESCVSRLRYVVSAQYLRVAFSHNSSVIQNATPFGAWRNFRRHSPNPMTFAKFTFYKAWSCRQCMPYRTDGFLVSFSFDHVYVYGIDPDPPSKVLGGNPGDAHALDLLLLFYRHGDEEVAFVSPVYRTSAEKDPLRSALAPEASAALSGFLRCNSNRLIGVDEFRLEGIRGTANLKGIRRNRWD</sequence>
<keyword evidence="2" id="KW-1185">Reference proteome</keyword>
<dbReference type="Proteomes" id="UP000077266">
    <property type="component" value="Unassembled WGS sequence"/>
</dbReference>
<protein>
    <submittedName>
        <fullName evidence="1">Uncharacterized protein</fullName>
    </submittedName>
</protein>
<accession>A0A165ZNL1</accession>
<evidence type="ECO:0000313" key="1">
    <source>
        <dbReference type="EMBL" id="KZV84389.1"/>
    </source>
</evidence>
<dbReference type="AlphaFoldDB" id="A0A165ZNL1"/>
<evidence type="ECO:0000313" key="2">
    <source>
        <dbReference type="Proteomes" id="UP000077266"/>
    </source>
</evidence>
<reference evidence="1 2" key="1">
    <citation type="journal article" date="2016" name="Mol. Biol. Evol.">
        <title>Comparative Genomics of Early-Diverging Mushroom-Forming Fungi Provides Insights into the Origins of Lignocellulose Decay Capabilities.</title>
        <authorList>
            <person name="Nagy L.G."/>
            <person name="Riley R."/>
            <person name="Tritt A."/>
            <person name="Adam C."/>
            <person name="Daum C."/>
            <person name="Floudas D."/>
            <person name="Sun H."/>
            <person name="Yadav J.S."/>
            <person name="Pangilinan J."/>
            <person name="Larsson K.H."/>
            <person name="Matsuura K."/>
            <person name="Barry K."/>
            <person name="Labutti K."/>
            <person name="Kuo R."/>
            <person name="Ohm R.A."/>
            <person name="Bhattacharya S.S."/>
            <person name="Shirouzu T."/>
            <person name="Yoshinaga Y."/>
            <person name="Martin F.M."/>
            <person name="Grigoriev I.V."/>
            <person name="Hibbett D.S."/>
        </authorList>
    </citation>
    <scope>NUCLEOTIDE SEQUENCE [LARGE SCALE GENOMIC DNA]</scope>
    <source>
        <strain evidence="1 2">HHB12029</strain>
    </source>
</reference>
<dbReference type="InParanoid" id="A0A165ZNL1"/>
<name>A0A165ZNL1_EXIGL</name>
<gene>
    <name evidence="1" type="ORF">EXIGLDRAFT_290584</name>
</gene>
<proteinExistence type="predicted"/>
<organism evidence="1 2">
    <name type="scientific">Exidia glandulosa HHB12029</name>
    <dbReference type="NCBI Taxonomy" id="1314781"/>
    <lineage>
        <taxon>Eukaryota</taxon>
        <taxon>Fungi</taxon>
        <taxon>Dikarya</taxon>
        <taxon>Basidiomycota</taxon>
        <taxon>Agaricomycotina</taxon>
        <taxon>Agaricomycetes</taxon>
        <taxon>Auriculariales</taxon>
        <taxon>Exidiaceae</taxon>
        <taxon>Exidia</taxon>
    </lineage>
</organism>